<protein>
    <submittedName>
        <fullName evidence="1">Uncharacterized protein</fullName>
    </submittedName>
</protein>
<organism evidence="1 2">
    <name type="scientific">Macrococcoides caseolyticum</name>
    <dbReference type="NCBI Taxonomy" id="69966"/>
    <lineage>
        <taxon>Bacteria</taxon>
        <taxon>Bacillati</taxon>
        <taxon>Bacillota</taxon>
        <taxon>Bacilli</taxon>
        <taxon>Bacillales</taxon>
        <taxon>Staphylococcaceae</taxon>
        <taxon>Macrococcoides</taxon>
    </lineage>
</organism>
<accession>A0ACC9MQ89</accession>
<gene>
    <name evidence="1" type="ORF">CW682_09695</name>
</gene>
<dbReference type="EMBL" id="PIWU01000015">
    <property type="protein sequence ID" value="PKE55873.1"/>
    <property type="molecule type" value="Genomic_DNA"/>
</dbReference>
<evidence type="ECO:0000313" key="1">
    <source>
        <dbReference type="EMBL" id="PKE55873.1"/>
    </source>
</evidence>
<proteinExistence type="predicted"/>
<name>A0ACC9MQ89_9STAP</name>
<keyword evidence="2" id="KW-1185">Reference proteome</keyword>
<comment type="caution">
    <text evidence="1">The sequence shown here is derived from an EMBL/GenBank/DDBJ whole genome shotgun (WGS) entry which is preliminary data.</text>
</comment>
<reference evidence="1" key="1">
    <citation type="submission" date="2017-12" db="EMBL/GenBank/DDBJ databases">
        <title>Genomics of Macrococcus caseolyticus.</title>
        <authorList>
            <person name="MacFadyen A.C."/>
            <person name="Paterson G.K."/>
        </authorList>
    </citation>
    <scope>NUCLEOTIDE SEQUENCE</scope>
    <source>
        <strain evidence="1">5459_5_49</strain>
    </source>
</reference>
<sequence length="316" mass="35953">MRSLELKQGNNVINLGELGFFLTSPLKISTPELVTEFNRIDGMAGRVLSHASHEKIVIEAEIEFNFSFEAQYPMLRDRIQSIVSGTEPFYIREIVPEHIEIKPELPGETQGPMKLPNMRYADGKQYLVIGAGSTSFEQVALTGAGMVTFETARLPYAESIGTSMTIQNNGVMATDNLWSMGMGLLMQEKDKDTWKYKYSNEPTFNIFNPGHVPINDYKQYCKIKLIARQSASSIRLTDRYGRTFIITRTINNGDVIEINQPYVKVNSATAIQDTNYVFPYIDSGYNTFKIEGINAYDIEFDFRFYYGAQNIRSVRR</sequence>
<dbReference type="Proteomes" id="UP000233606">
    <property type="component" value="Unassembled WGS sequence"/>
</dbReference>
<evidence type="ECO:0000313" key="2">
    <source>
        <dbReference type="Proteomes" id="UP000233606"/>
    </source>
</evidence>